<dbReference type="InParanoid" id="A0A7M7KQU2"/>
<feature type="compositionally biased region" description="Low complexity" evidence="1">
    <location>
        <begin position="1473"/>
        <end position="1483"/>
    </location>
</feature>
<feature type="compositionally biased region" description="Basic and acidic residues" evidence="1">
    <location>
        <begin position="1871"/>
        <end position="1882"/>
    </location>
</feature>
<evidence type="ECO:0000259" key="4">
    <source>
        <dbReference type="Pfam" id="PF24499"/>
    </source>
</evidence>
<feature type="compositionally biased region" description="Low complexity" evidence="1">
    <location>
        <begin position="1802"/>
        <end position="1835"/>
    </location>
</feature>
<feature type="region of interest" description="Disordered" evidence="1">
    <location>
        <begin position="315"/>
        <end position="335"/>
    </location>
</feature>
<feature type="compositionally biased region" description="Basic and acidic residues" evidence="1">
    <location>
        <begin position="1301"/>
        <end position="1317"/>
    </location>
</feature>
<evidence type="ECO:0008006" key="8">
    <source>
        <dbReference type="Google" id="ProtNLM"/>
    </source>
</evidence>
<sequence length="2004" mass="214622">MILALFKYMLLVQVVVGGSLSHISSDKDTDFTSSARIVAATVSTVTATRSPTRGGDRWNLLDSGSENYNDNSREGGLSYSIDSGGGSSKGELWFGEKWLYTLSARLVRIPRCHVTSSASSSGHFHCSVLNATHAELTFMPLAAGNLTARLLLPNDQEVILRGVGLANPFRPSGLDFYRLPPGVPFEPWLYLHNPLARPIRLSEVYATNPTFSVDVPEGTSWTIPARSTRPVARVSIAAERRYEVSYLRVRSKQGEVSLYLPLRYLPASLMMDKPAPEGLIFPEKSLDIGPVLVSRSPLTLPLNVVNTSPKSLSLQGTADSDGLQVNPPEKPVGPGKTCTVKVTIDPQRVSRGNGNLQLKGGKWRLQVPYSLQLLNGSLQAANSKFYIGAKGQRVFSVEVTNTLNTGLRIERILMNSTPLAAPSPLPEVPPSGTLQISLPPVQQQDQLQAASVRSIALPQTNAFGPSTLTSQAHHRYNASLRVLTNVTEFEYKLEFYSNRLDLLVDRRLLVELTEKGTKSLEEIPFDVGTQGIGQKKKIWLELYNPNPVEVSIEHISSNISTSHIALPSLPPWSLGPYRMLQLALTLSSPDEGRTWGLLSVKTNFHSQSWPFVFQTSKGTVTAAAGLSNSATSRSPGVILVEGAFPFRHSSELMYLESSFDAPLIVAGARVDGDDSQFSIELVESPVLHPGAKSLLGTLKYRPSCAGPTLCYVGLGGPLDSSSSKDLYLWRGMQERLKETRALNVSLIVDTLSVKGFVIPITVTHVWPRVTPRGAVRFETTRLGEASEAPVVVDNPSDQPLMMQAYVSTTGGPEVHSIVAAQHAIKLGHLSSAFSLARSVQNSLSLIPPRSKKKIHVRFEPSTIGPHVGVLVVRNNLTAVSSVLLRGEGGMGKLLLAGQEPGETIFFDLNAALLKDCGNIGLYTTLKKYPVAKNVGQLPIRVRRVLINERECVGYGFRVKDCEQFIIKPNASHRIELSFTPDFTVSRVEIVLSLVLDDSILDFNIVATLPKSVVTTCADQVVRPPWEGPLYVTCLIVAILFVACILAYAFLDSNRVLQETLYKLPNVTDQQANGSSRESLSKTTAAASAVTASSALASATAARNGSNTSISRNNTNNVNHVNHPTREDSSRLDPSDPGRNADRSQRTCVTRMFSYGKKMLIDWLSTKAPLGNGHSTAATCGTAGSGLNSGSLLCQYDRKGSLHSEEGGGSNHGDGGGACGPGSNGSSSSSNSTNTNNRRRDSGPQNSRREGTNRRNKKKDCIDSYVRSNSINAGDEVETETATQTTSDGHDADEYSTIVDNDTDKASDRADLDDRDRSNTLVEAETETTSEDSSEASNENVPVAEVTQTIEEVCTESRKLDQRTRLDQKFTRRKERRRKKESNDSPMSNSLTSGGRAHGYCNSHKNDKDNMPGKDHLSNNYSHNNHSQNHHSNGLSATLPDVCVPAANVQRKPPPHTPSPPAEQQLVSNTITVTTATPPTMLGSSGPGRERRRDSRGGDMHSRHEREIPPRFKKQQVAASFRAALPSLTPQEASRQLTAAVAPVPRTITYSAVVSGGQSPLLTFGSRGGTFGIAGNSGISLAPANGSHPGSHGLVSNGHGATSLHTTSVSTTASGIARRLGGNPPPGFPLRPSLAATFSPGSAGGAMSIGGYAITPGASLNGLHCTRTLRPTASHSPSTSSEPCGNDEQEMAPLIRSIIDSVIPTERDERMSMSWVASNTTPSSPACGSPVSAAGAHSKSGTPTGGSAGNCNTCNSISGESRSSSVNSGCNDDISGTAHSAKNTTTGGKSSGRSLWEDSTWRNSGTNSGSNNSMTSLSSSIPGSPSSPPQCSQTPSALPPTSSNHESTCGFGSGSVAPVAPPSQTFPTFLRRTPERDRERDRREMGLDLHQRHLSQCAEAGAVTQTGQTPAQAWSPTTSVTPRHLYLARGHQIQQRLSHPPTVSPTNDYSYNGANIWGSGTSGLSPTQPQSIFPSPIGTPWTPFRSPSLSLSAVREKENAGKKCQ</sequence>
<feature type="chain" id="PRO_5029731231" description="Transmembrane protein 131-like" evidence="2">
    <location>
        <begin position="18"/>
        <end position="2004"/>
    </location>
</feature>
<feature type="compositionally biased region" description="Low complexity" evidence="1">
    <location>
        <begin position="1223"/>
        <end position="1235"/>
    </location>
</feature>
<feature type="region of interest" description="Disordered" evidence="1">
    <location>
        <begin position="1667"/>
        <end position="1687"/>
    </location>
</feature>
<dbReference type="KEGG" id="vde:111253758"/>
<dbReference type="GO" id="GO:0016020">
    <property type="term" value="C:membrane"/>
    <property type="evidence" value="ECO:0007669"/>
    <property type="project" value="TreeGrafter"/>
</dbReference>
<feature type="compositionally biased region" description="Basic and acidic residues" evidence="1">
    <location>
        <begin position="1237"/>
        <end position="1252"/>
    </location>
</feature>
<keyword evidence="2" id="KW-0732">Signal</keyword>
<reference evidence="6" key="1">
    <citation type="submission" date="2021-01" db="UniProtKB">
        <authorList>
            <consortium name="EnsemblMetazoa"/>
        </authorList>
    </citation>
    <scope>IDENTIFICATION</scope>
</reference>
<evidence type="ECO:0000256" key="1">
    <source>
        <dbReference type="SAM" id="MobiDB-lite"/>
    </source>
</evidence>
<dbReference type="InterPro" id="IPR039877">
    <property type="entry name" value="TMEM131-like"/>
</dbReference>
<feature type="region of interest" description="Disordered" evidence="1">
    <location>
        <begin position="1715"/>
        <end position="1749"/>
    </location>
</feature>
<evidence type="ECO:0000259" key="5">
    <source>
        <dbReference type="Pfam" id="PF24501"/>
    </source>
</evidence>
<dbReference type="Pfam" id="PF24501">
    <property type="entry name" value="Ig_TMEM131L_5"/>
    <property type="match status" value="1"/>
</dbReference>
<feature type="compositionally biased region" description="Basic and acidic residues" evidence="1">
    <location>
        <begin position="1403"/>
        <end position="1416"/>
    </location>
</feature>
<evidence type="ECO:0000259" key="3">
    <source>
        <dbReference type="Pfam" id="PF24495"/>
    </source>
</evidence>
<feature type="compositionally biased region" description="Gly residues" evidence="1">
    <location>
        <begin position="1206"/>
        <end position="1222"/>
    </location>
</feature>
<dbReference type="InterPro" id="IPR056311">
    <property type="entry name" value="TMEM131_Ig_2"/>
</dbReference>
<organism evidence="6 7">
    <name type="scientific">Varroa destructor</name>
    <name type="common">Honeybee mite</name>
    <dbReference type="NCBI Taxonomy" id="109461"/>
    <lineage>
        <taxon>Eukaryota</taxon>
        <taxon>Metazoa</taxon>
        <taxon>Ecdysozoa</taxon>
        <taxon>Arthropoda</taxon>
        <taxon>Chelicerata</taxon>
        <taxon>Arachnida</taxon>
        <taxon>Acari</taxon>
        <taxon>Parasitiformes</taxon>
        <taxon>Mesostigmata</taxon>
        <taxon>Gamasina</taxon>
        <taxon>Dermanyssoidea</taxon>
        <taxon>Varroidae</taxon>
        <taxon>Varroa</taxon>
    </lineage>
</organism>
<proteinExistence type="predicted"/>
<dbReference type="EnsemblMetazoa" id="XM_022813673">
    <property type="protein sequence ID" value="XP_022669408"/>
    <property type="gene ID" value="LOC111253758"/>
</dbReference>
<dbReference type="PANTHER" id="PTHR22050:SF0">
    <property type="entry name" value="TRANSMEMBRANE PROTEIN 131 HOMOLOG"/>
    <property type="match status" value="1"/>
</dbReference>
<feature type="compositionally biased region" description="Polar residues" evidence="1">
    <location>
        <begin position="1776"/>
        <end position="1792"/>
    </location>
</feature>
<dbReference type="InterPro" id="IPR055436">
    <property type="entry name" value="Ig_TMEM131L_4"/>
</dbReference>
<dbReference type="GeneID" id="111253758"/>
<feature type="compositionally biased region" description="Polar residues" evidence="1">
    <location>
        <begin position="1668"/>
        <end position="1682"/>
    </location>
</feature>
<feature type="domain" description="TMEM131L fifth Ig-like" evidence="5">
    <location>
        <begin position="933"/>
        <end position="996"/>
    </location>
</feature>
<feature type="compositionally biased region" description="Low complexity" evidence="1">
    <location>
        <begin position="1102"/>
        <end position="1121"/>
    </location>
</feature>
<feature type="compositionally biased region" description="Basic and acidic residues" evidence="1">
    <location>
        <begin position="1123"/>
        <end position="1144"/>
    </location>
</feature>
<dbReference type="OrthoDB" id="6514604at2759"/>
<protein>
    <recommendedName>
        <fullName evidence="8">Transmembrane protein 131-like</fullName>
    </recommendedName>
</protein>
<dbReference type="Pfam" id="PF24495">
    <property type="entry name" value="Ig_TMEM131_2"/>
    <property type="match status" value="1"/>
</dbReference>
<feature type="compositionally biased region" description="Basic and acidic residues" evidence="1">
    <location>
        <begin position="1487"/>
        <end position="1506"/>
    </location>
</feature>
<dbReference type="OMA" id="INERECV"/>
<evidence type="ECO:0000313" key="7">
    <source>
        <dbReference type="Proteomes" id="UP000594260"/>
    </source>
</evidence>
<feature type="compositionally biased region" description="Polar residues" evidence="1">
    <location>
        <begin position="1383"/>
        <end position="1392"/>
    </location>
</feature>
<feature type="compositionally biased region" description="Basic and acidic residues" evidence="1">
    <location>
        <begin position="1993"/>
        <end position="2004"/>
    </location>
</feature>
<feature type="region of interest" description="Disordered" evidence="1">
    <location>
        <begin position="1962"/>
        <end position="2004"/>
    </location>
</feature>
<dbReference type="Pfam" id="PF24499">
    <property type="entry name" value="Ig_TMEM131L_4"/>
    <property type="match status" value="1"/>
</dbReference>
<dbReference type="CTD" id="23505"/>
<dbReference type="InterPro" id="IPR013783">
    <property type="entry name" value="Ig-like_fold"/>
</dbReference>
<feature type="domain" description="TMEM131L fourth Ig-like" evidence="4">
    <location>
        <begin position="842"/>
        <end position="888"/>
    </location>
</feature>
<feature type="region of interest" description="Disordered" evidence="1">
    <location>
        <begin position="1776"/>
        <end position="1882"/>
    </location>
</feature>
<name>A0A7M7KQU2_VARDE</name>
<evidence type="ECO:0000256" key="2">
    <source>
        <dbReference type="SAM" id="SignalP"/>
    </source>
</evidence>
<dbReference type="PANTHER" id="PTHR22050">
    <property type="entry name" value="RW1 PROTEIN HOMOLOG"/>
    <property type="match status" value="1"/>
</dbReference>
<feature type="compositionally biased region" description="Acidic residues" evidence="1">
    <location>
        <begin position="1323"/>
        <end position="1333"/>
    </location>
</feature>
<feature type="region of interest" description="Disordered" evidence="1">
    <location>
        <begin position="1473"/>
        <end position="1506"/>
    </location>
</feature>
<dbReference type="Gene3D" id="2.60.40.10">
    <property type="entry name" value="Immunoglobulins"/>
    <property type="match status" value="2"/>
</dbReference>
<feature type="domain" description="TMEM131 second Ig-like" evidence="3">
    <location>
        <begin position="168"/>
        <end position="249"/>
    </location>
</feature>
<keyword evidence="7" id="KW-1185">Reference proteome</keyword>
<dbReference type="RefSeq" id="XP_022669408.1">
    <property type="nucleotide sequence ID" value="XM_022813673.1"/>
</dbReference>
<feature type="compositionally biased region" description="Polar residues" evidence="1">
    <location>
        <begin position="1962"/>
        <end position="1972"/>
    </location>
</feature>
<feature type="region of interest" description="Disordered" evidence="1">
    <location>
        <begin position="1363"/>
        <end position="1438"/>
    </location>
</feature>
<dbReference type="InterPro" id="IPR055437">
    <property type="entry name" value="TMEM131L_Ig_5"/>
</dbReference>
<evidence type="ECO:0000313" key="6">
    <source>
        <dbReference type="EnsemblMetazoa" id="XP_022669408"/>
    </source>
</evidence>
<feature type="region of interest" description="Disordered" evidence="1">
    <location>
        <begin position="1200"/>
        <end position="1345"/>
    </location>
</feature>
<feature type="region of interest" description="Disordered" evidence="1">
    <location>
        <begin position="1102"/>
        <end position="1144"/>
    </location>
</feature>
<feature type="compositionally biased region" description="Polar residues" evidence="1">
    <location>
        <begin position="1715"/>
        <end position="1725"/>
    </location>
</feature>
<feature type="compositionally biased region" description="Basic residues" evidence="1">
    <location>
        <begin position="1370"/>
        <end position="1379"/>
    </location>
</feature>
<accession>A0A7M7KQU2</accession>
<dbReference type="Proteomes" id="UP000594260">
    <property type="component" value="Unplaced"/>
</dbReference>
<feature type="compositionally biased region" description="Low complexity" evidence="1">
    <location>
        <begin position="1417"/>
        <end position="1432"/>
    </location>
</feature>
<feature type="signal peptide" evidence="2">
    <location>
        <begin position="1"/>
        <end position="17"/>
    </location>
</feature>